<organism evidence="2 3">
    <name type="scientific">Priestia aryabhattai</name>
    <name type="common">Bacillus aryabhattai</name>
    <dbReference type="NCBI Taxonomy" id="412384"/>
    <lineage>
        <taxon>Bacteria</taxon>
        <taxon>Bacillati</taxon>
        <taxon>Bacillota</taxon>
        <taxon>Bacilli</taxon>
        <taxon>Bacillales</taxon>
        <taxon>Bacillaceae</taxon>
        <taxon>Priestia</taxon>
    </lineage>
</organism>
<feature type="transmembrane region" description="Helical" evidence="1">
    <location>
        <begin position="6"/>
        <end position="29"/>
    </location>
</feature>
<proteinExistence type="predicted"/>
<evidence type="ECO:0000256" key="1">
    <source>
        <dbReference type="SAM" id="Phobius"/>
    </source>
</evidence>
<comment type="caution">
    <text evidence="2">The sequence shown here is derived from an EMBL/GenBank/DDBJ whole genome shotgun (WGS) entry which is preliminary data.</text>
</comment>
<accession>A0A7W3RI30</accession>
<keyword evidence="3" id="KW-1185">Reference proteome</keyword>
<keyword evidence="1" id="KW-0472">Membrane</keyword>
<dbReference type="AlphaFoldDB" id="A0A7W3RI30"/>
<keyword evidence="1" id="KW-1133">Transmembrane helix</keyword>
<gene>
    <name evidence="2" type="ORF">HNP21_005301</name>
</gene>
<name>A0A7W3RI30_PRIAR</name>
<protein>
    <submittedName>
        <fullName evidence="2">RDD family membrane protein YckC</fullName>
    </submittedName>
</protein>
<reference evidence="2" key="1">
    <citation type="submission" date="2020-08" db="EMBL/GenBank/DDBJ databases">
        <title>Functional genomics of gut bacteria from endangered species of beetles.</title>
        <authorList>
            <person name="Carlos-Shanley C."/>
        </authorList>
    </citation>
    <scope>NUCLEOTIDE SEQUENCE [LARGE SCALE GENOMIC DNA]</scope>
    <source>
        <strain evidence="2">S00060</strain>
    </source>
</reference>
<evidence type="ECO:0000313" key="2">
    <source>
        <dbReference type="EMBL" id="MBA9042168.1"/>
    </source>
</evidence>
<sequence length="59" mass="6844">MVLHVFIPCLMYGLTRGIVAIISFFMVVFRQDKRSLHDLMAATYMKRVEPIKVESSKLI</sequence>
<dbReference type="EMBL" id="JACJHT010000009">
    <property type="protein sequence ID" value="MBA9042168.1"/>
    <property type="molecule type" value="Genomic_DNA"/>
</dbReference>
<keyword evidence="1" id="KW-0812">Transmembrane</keyword>
<evidence type="ECO:0000313" key="3">
    <source>
        <dbReference type="Proteomes" id="UP000543174"/>
    </source>
</evidence>
<dbReference type="Proteomes" id="UP000543174">
    <property type="component" value="Unassembled WGS sequence"/>
</dbReference>